<sequence>MITGLGTLINEMKKTCLIKTDRSEISKNISLLYVLLFLFIIIFTSSKVQATIPPISVTMPMDTGEDGEIVSYTEGTYVLSSKPYDADVFGVITDRSAISLDDIDLSSKKFVTSEGEVLVKVTAKNGNIEVGDYITSSDMPGIGQKATENGQIVGIALDDYSPGSPEQVEKIMVFVDIKTNFMSGGGKIGILDALTAGSLSGVSLRYILAAVVTLVTFSIGFVSFGKTSGNSVEALGRNPLAGRHIKSVVIFNFLLTFVIMLVGLAIAYLILVL</sequence>
<gene>
    <name evidence="2" type="ORF">UU80_C0044G0005</name>
</gene>
<keyword evidence="1" id="KW-0472">Membrane</keyword>
<protein>
    <submittedName>
        <fullName evidence="2">FG-GAP repeat protein</fullName>
    </submittedName>
</protein>
<feature type="transmembrane region" description="Helical" evidence="1">
    <location>
        <begin position="206"/>
        <end position="225"/>
    </location>
</feature>
<reference evidence="2 3" key="1">
    <citation type="journal article" date="2015" name="Nature">
        <title>rRNA introns, odd ribosomes, and small enigmatic genomes across a large radiation of phyla.</title>
        <authorList>
            <person name="Brown C.T."/>
            <person name="Hug L.A."/>
            <person name="Thomas B.C."/>
            <person name="Sharon I."/>
            <person name="Castelle C.J."/>
            <person name="Singh A."/>
            <person name="Wilkins M.J."/>
            <person name="Williams K.H."/>
            <person name="Banfield J.F."/>
        </authorList>
    </citation>
    <scope>NUCLEOTIDE SEQUENCE [LARGE SCALE GENOMIC DNA]</scope>
</reference>
<keyword evidence="1" id="KW-0812">Transmembrane</keyword>
<dbReference type="AlphaFoldDB" id="A0A0G0X739"/>
<organism evidence="2 3">
    <name type="scientific">candidate division WWE3 bacterium GW2011_GWA1_41_8</name>
    <dbReference type="NCBI Taxonomy" id="1619103"/>
    <lineage>
        <taxon>Bacteria</taxon>
        <taxon>Katanobacteria</taxon>
    </lineage>
</organism>
<evidence type="ECO:0000313" key="2">
    <source>
        <dbReference type="EMBL" id="KKS20755.1"/>
    </source>
</evidence>
<evidence type="ECO:0000313" key="3">
    <source>
        <dbReference type="Proteomes" id="UP000034920"/>
    </source>
</evidence>
<accession>A0A0G0X739</accession>
<dbReference type="Proteomes" id="UP000034920">
    <property type="component" value="Unassembled WGS sequence"/>
</dbReference>
<proteinExistence type="predicted"/>
<feature type="transmembrane region" description="Helical" evidence="1">
    <location>
        <begin position="245"/>
        <end position="271"/>
    </location>
</feature>
<feature type="transmembrane region" description="Helical" evidence="1">
    <location>
        <begin position="29"/>
        <end position="46"/>
    </location>
</feature>
<dbReference type="EMBL" id="LCCA01000044">
    <property type="protein sequence ID" value="KKS20755.1"/>
    <property type="molecule type" value="Genomic_DNA"/>
</dbReference>
<name>A0A0G0X739_UNCKA</name>
<evidence type="ECO:0000256" key="1">
    <source>
        <dbReference type="SAM" id="Phobius"/>
    </source>
</evidence>
<keyword evidence="1" id="KW-1133">Transmembrane helix</keyword>
<dbReference type="STRING" id="1619103.UU80_C0044G0005"/>
<comment type="caution">
    <text evidence="2">The sequence shown here is derived from an EMBL/GenBank/DDBJ whole genome shotgun (WGS) entry which is preliminary data.</text>
</comment>